<organism evidence="1">
    <name type="scientific">Arundo donax</name>
    <name type="common">Giant reed</name>
    <name type="synonym">Donax arundinaceus</name>
    <dbReference type="NCBI Taxonomy" id="35708"/>
    <lineage>
        <taxon>Eukaryota</taxon>
        <taxon>Viridiplantae</taxon>
        <taxon>Streptophyta</taxon>
        <taxon>Embryophyta</taxon>
        <taxon>Tracheophyta</taxon>
        <taxon>Spermatophyta</taxon>
        <taxon>Magnoliopsida</taxon>
        <taxon>Liliopsida</taxon>
        <taxon>Poales</taxon>
        <taxon>Poaceae</taxon>
        <taxon>PACMAD clade</taxon>
        <taxon>Arundinoideae</taxon>
        <taxon>Arundineae</taxon>
        <taxon>Arundo</taxon>
    </lineage>
</organism>
<evidence type="ECO:0000313" key="1">
    <source>
        <dbReference type="EMBL" id="JAE16046.1"/>
    </source>
</evidence>
<reference evidence="1" key="1">
    <citation type="submission" date="2014-09" db="EMBL/GenBank/DDBJ databases">
        <authorList>
            <person name="Magalhaes I.L.F."/>
            <person name="Oliveira U."/>
            <person name="Santos F.R."/>
            <person name="Vidigal T.H.D.A."/>
            <person name="Brescovit A.D."/>
            <person name="Santos A.J."/>
        </authorList>
    </citation>
    <scope>NUCLEOTIDE SEQUENCE</scope>
    <source>
        <tissue evidence="1">Shoot tissue taken approximately 20 cm above the soil surface</tissue>
    </source>
</reference>
<sequence>MRSSCWFYATPPLPGSSFDKPRNVFFSDSSRNINRKIRRVFRKIEISSTILCLPTSLSGIYLCICP</sequence>
<dbReference type="EMBL" id="GBRH01181850">
    <property type="protein sequence ID" value="JAE16046.1"/>
    <property type="molecule type" value="Transcribed_RNA"/>
</dbReference>
<accession>A0A0A9G0H2</accession>
<protein>
    <submittedName>
        <fullName evidence="1">Uncharacterized protein</fullName>
    </submittedName>
</protein>
<proteinExistence type="predicted"/>
<reference evidence="1" key="2">
    <citation type="journal article" date="2015" name="Data Brief">
        <title>Shoot transcriptome of the giant reed, Arundo donax.</title>
        <authorList>
            <person name="Barrero R.A."/>
            <person name="Guerrero F.D."/>
            <person name="Moolhuijzen P."/>
            <person name="Goolsby J.A."/>
            <person name="Tidwell J."/>
            <person name="Bellgard S.E."/>
            <person name="Bellgard M.I."/>
        </authorList>
    </citation>
    <scope>NUCLEOTIDE SEQUENCE</scope>
    <source>
        <tissue evidence="1">Shoot tissue taken approximately 20 cm above the soil surface</tissue>
    </source>
</reference>
<dbReference type="AlphaFoldDB" id="A0A0A9G0H2"/>
<name>A0A0A9G0H2_ARUDO</name>